<proteinExistence type="inferred from homology"/>
<feature type="site" description="Transition state stabilizer" evidence="3">
    <location>
        <position position="19"/>
    </location>
</feature>
<name>A0A285P1M1_9AQUI</name>
<evidence type="ECO:0000313" key="5">
    <source>
        <dbReference type="Proteomes" id="UP000218627"/>
    </source>
</evidence>
<dbReference type="InterPro" id="IPR001228">
    <property type="entry name" value="IspD"/>
</dbReference>
<keyword evidence="2 3" id="KW-0548">Nucleotidyltransferase</keyword>
<protein>
    <recommendedName>
        <fullName evidence="3">2-C-methyl-D-erythritol 4-phosphate cytidylyltransferase</fullName>
        <ecNumber evidence="3">2.7.7.60</ecNumber>
    </recommendedName>
    <alternativeName>
        <fullName evidence="3">4-diphosphocytidyl-2C-methyl-D-erythritol synthase</fullName>
    </alternativeName>
    <alternativeName>
        <fullName evidence="3">MEP cytidylyltransferase</fullName>
        <shortName evidence="3">MCT</shortName>
    </alternativeName>
</protein>
<dbReference type="InterPro" id="IPR050088">
    <property type="entry name" value="IspD/TarI_cytidylyltransf_bact"/>
</dbReference>
<dbReference type="AlphaFoldDB" id="A0A285P1M1"/>
<dbReference type="Pfam" id="PF01128">
    <property type="entry name" value="IspD"/>
    <property type="match status" value="1"/>
</dbReference>
<dbReference type="OrthoDB" id="9806837at2"/>
<evidence type="ECO:0000256" key="1">
    <source>
        <dbReference type="ARBA" id="ARBA00022679"/>
    </source>
</evidence>
<dbReference type="InterPro" id="IPR034683">
    <property type="entry name" value="IspD/TarI"/>
</dbReference>
<dbReference type="HAMAP" id="MF_00108">
    <property type="entry name" value="IspD"/>
    <property type="match status" value="1"/>
</dbReference>
<dbReference type="FunFam" id="3.90.550.10:FF:000003">
    <property type="entry name" value="2-C-methyl-D-erythritol 4-phosphate cytidylyltransferase"/>
    <property type="match status" value="1"/>
</dbReference>
<dbReference type="PANTHER" id="PTHR32125:SF4">
    <property type="entry name" value="2-C-METHYL-D-ERYTHRITOL 4-PHOSPHATE CYTIDYLYLTRANSFERASE, CHLOROPLASTIC"/>
    <property type="match status" value="1"/>
</dbReference>
<comment type="catalytic activity">
    <reaction evidence="3">
        <text>2-C-methyl-D-erythritol 4-phosphate + CTP + H(+) = 4-CDP-2-C-methyl-D-erythritol + diphosphate</text>
        <dbReference type="Rhea" id="RHEA:13429"/>
        <dbReference type="ChEBI" id="CHEBI:15378"/>
        <dbReference type="ChEBI" id="CHEBI:33019"/>
        <dbReference type="ChEBI" id="CHEBI:37563"/>
        <dbReference type="ChEBI" id="CHEBI:57823"/>
        <dbReference type="ChEBI" id="CHEBI:58262"/>
        <dbReference type="EC" id="2.7.7.60"/>
    </reaction>
</comment>
<dbReference type="RefSeq" id="WP_096602595.1">
    <property type="nucleotide sequence ID" value="NZ_OBEN01000007.1"/>
</dbReference>
<keyword evidence="1 3" id="KW-0808">Transferase</keyword>
<keyword evidence="5" id="KW-1185">Reference proteome</keyword>
<dbReference type="Proteomes" id="UP000218627">
    <property type="component" value="Unassembled WGS sequence"/>
</dbReference>
<dbReference type="UniPathway" id="UPA00056">
    <property type="reaction ID" value="UER00093"/>
</dbReference>
<reference evidence="5" key="1">
    <citation type="submission" date="2017-09" db="EMBL/GenBank/DDBJ databases">
        <authorList>
            <person name="Varghese N."/>
            <person name="Submissions S."/>
        </authorList>
    </citation>
    <scope>NUCLEOTIDE SEQUENCE [LARGE SCALE GENOMIC DNA]</scope>
    <source>
        <strain evidence="5">DSM 2913</strain>
    </source>
</reference>
<dbReference type="GO" id="GO:0019288">
    <property type="term" value="P:isopentenyl diphosphate biosynthetic process, methylerythritol 4-phosphate pathway"/>
    <property type="evidence" value="ECO:0007669"/>
    <property type="project" value="UniProtKB-UniRule"/>
</dbReference>
<dbReference type="SUPFAM" id="SSF53448">
    <property type="entry name" value="Nucleotide-diphospho-sugar transferases"/>
    <property type="match status" value="1"/>
</dbReference>
<organism evidence="4 5">
    <name type="scientific">Hydrogenobacter hydrogenophilus</name>
    <dbReference type="NCBI Taxonomy" id="35835"/>
    <lineage>
        <taxon>Bacteria</taxon>
        <taxon>Pseudomonadati</taxon>
        <taxon>Aquificota</taxon>
        <taxon>Aquificia</taxon>
        <taxon>Aquificales</taxon>
        <taxon>Aquificaceae</taxon>
        <taxon>Hydrogenobacter</taxon>
    </lineage>
</organism>
<comment type="function">
    <text evidence="3">Catalyzes the formation of 4-diphosphocytidyl-2-C-methyl-D-erythritol from CTP and 2-C-methyl-D-erythritol 4-phosphate (MEP).</text>
</comment>
<dbReference type="EC" id="2.7.7.60" evidence="3"/>
<dbReference type="Gene3D" id="3.90.550.10">
    <property type="entry name" value="Spore Coat Polysaccharide Biosynthesis Protein SpsA, Chain A"/>
    <property type="match status" value="1"/>
</dbReference>
<feature type="site" description="Transition state stabilizer" evidence="3">
    <location>
        <position position="14"/>
    </location>
</feature>
<gene>
    <name evidence="3" type="primary">ispD</name>
    <name evidence="4" type="ORF">SAMN06265353_1312</name>
</gene>
<evidence type="ECO:0000313" key="4">
    <source>
        <dbReference type="EMBL" id="SNZ15177.1"/>
    </source>
</evidence>
<dbReference type="InterPro" id="IPR029044">
    <property type="entry name" value="Nucleotide-diphossugar_trans"/>
</dbReference>
<comment type="similarity">
    <text evidence="3">Belongs to the IspD/TarI cytidylyltransferase family. IspD subfamily.</text>
</comment>
<evidence type="ECO:0000256" key="3">
    <source>
        <dbReference type="HAMAP-Rule" id="MF_00108"/>
    </source>
</evidence>
<comment type="pathway">
    <text evidence="3">Isoprenoid biosynthesis; isopentenyl diphosphate biosynthesis via DXP pathway; isopentenyl diphosphate from 1-deoxy-D-xylulose 5-phosphate: step 2/6.</text>
</comment>
<dbReference type="NCBIfam" id="TIGR00453">
    <property type="entry name" value="ispD"/>
    <property type="match status" value="1"/>
</dbReference>
<feature type="site" description="Positions MEP for the nucleophilic attack" evidence="3">
    <location>
        <position position="138"/>
    </location>
</feature>
<sequence>MISVILLSAGEGKRFGKKKQFVELCGKPMYLYSLEKVIGRFDEVILVLPEEDMDRVRLPAGVQKVKGGKERQDSVLEGLLEAKGDVVIVHDCARPLADVELFYKVSKLDAYHGKITAVPVRDTLKEVAEGMVVKTIDRSNVWLSQTPQAFDRRVLLECHFRARNEGFYATDDATLLERYGYRVGVVEGSPWNFKITYPEDLLLAEKLLESMKIGTKESS</sequence>
<dbReference type="EMBL" id="OBEN01000007">
    <property type="protein sequence ID" value="SNZ15177.1"/>
    <property type="molecule type" value="Genomic_DNA"/>
</dbReference>
<dbReference type="PANTHER" id="PTHR32125">
    <property type="entry name" value="2-C-METHYL-D-ERYTHRITOL 4-PHOSPHATE CYTIDYLYLTRANSFERASE, CHLOROPLASTIC"/>
    <property type="match status" value="1"/>
</dbReference>
<evidence type="ECO:0000256" key="2">
    <source>
        <dbReference type="ARBA" id="ARBA00022695"/>
    </source>
</evidence>
<feature type="site" description="Positions MEP for the nucleophilic attack" evidence="3">
    <location>
        <position position="194"/>
    </location>
</feature>
<dbReference type="CDD" id="cd02516">
    <property type="entry name" value="CDP-ME_synthetase"/>
    <property type="match status" value="1"/>
</dbReference>
<dbReference type="GO" id="GO:0050518">
    <property type="term" value="F:2-C-methyl-D-erythritol 4-phosphate cytidylyltransferase activity"/>
    <property type="evidence" value="ECO:0007669"/>
    <property type="project" value="UniProtKB-UniRule"/>
</dbReference>
<keyword evidence="3" id="KW-0414">Isoprene biosynthesis</keyword>
<accession>A0A285P1M1</accession>